<evidence type="ECO:0000259" key="7">
    <source>
        <dbReference type="PROSITE" id="PS50016"/>
    </source>
</evidence>
<evidence type="ECO:0000256" key="5">
    <source>
        <dbReference type="ARBA" id="ARBA00023242"/>
    </source>
</evidence>
<dbReference type="Gene3D" id="3.30.40.10">
    <property type="entry name" value="Zinc/RING finger domain, C3HC4 (zinc finger)"/>
    <property type="match status" value="2"/>
</dbReference>
<dbReference type="GO" id="GO:0006357">
    <property type="term" value="P:regulation of transcription by RNA polymerase II"/>
    <property type="evidence" value="ECO:0007669"/>
    <property type="project" value="TreeGrafter"/>
</dbReference>
<dbReference type="SUPFAM" id="SSF57903">
    <property type="entry name" value="FYVE/PHD zinc finger"/>
    <property type="match status" value="1"/>
</dbReference>
<dbReference type="AlphaFoldDB" id="A0A2I0APB4"/>
<dbReference type="SUPFAM" id="SSF55729">
    <property type="entry name" value="Acyl-CoA N-acyltransferases (Nat)"/>
    <property type="match status" value="1"/>
</dbReference>
<keyword evidence="3 6" id="KW-0863">Zinc-finger</keyword>
<organism evidence="8 9">
    <name type="scientific">Apostasia shenzhenica</name>
    <dbReference type="NCBI Taxonomy" id="1088818"/>
    <lineage>
        <taxon>Eukaryota</taxon>
        <taxon>Viridiplantae</taxon>
        <taxon>Streptophyta</taxon>
        <taxon>Embryophyta</taxon>
        <taxon>Tracheophyta</taxon>
        <taxon>Spermatophyta</taxon>
        <taxon>Magnoliopsida</taxon>
        <taxon>Liliopsida</taxon>
        <taxon>Asparagales</taxon>
        <taxon>Orchidaceae</taxon>
        <taxon>Apostasioideae</taxon>
        <taxon>Apostasia</taxon>
    </lineage>
</organism>
<dbReference type="InterPro" id="IPR032308">
    <property type="entry name" value="TDBD"/>
</dbReference>
<dbReference type="InterPro" id="IPR016181">
    <property type="entry name" value="Acyl_CoA_acyltransferase"/>
</dbReference>
<dbReference type="SMART" id="SM00249">
    <property type="entry name" value="PHD"/>
    <property type="match status" value="2"/>
</dbReference>
<evidence type="ECO:0000256" key="1">
    <source>
        <dbReference type="ARBA" id="ARBA00004123"/>
    </source>
</evidence>
<keyword evidence="5" id="KW-0539">Nucleus</keyword>
<dbReference type="Pfam" id="PF23209">
    <property type="entry name" value="IDM1_C"/>
    <property type="match status" value="1"/>
</dbReference>
<evidence type="ECO:0000256" key="2">
    <source>
        <dbReference type="ARBA" id="ARBA00022723"/>
    </source>
</evidence>
<keyword evidence="2" id="KW-0479">Metal-binding</keyword>
<dbReference type="GO" id="GO:0008270">
    <property type="term" value="F:zinc ion binding"/>
    <property type="evidence" value="ECO:0007669"/>
    <property type="project" value="UniProtKB-KW"/>
</dbReference>
<dbReference type="InterPro" id="IPR054292">
    <property type="entry name" value="DUF7028"/>
</dbReference>
<dbReference type="PROSITE" id="PS50016">
    <property type="entry name" value="ZF_PHD_2"/>
    <property type="match status" value="1"/>
</dbReference>
<evidence type="ECO:0000313" key="8">
    <source>
        <dbReference type="EMBL" id="PKA57397.1"/>
    </source>
</evidence>
<dbReference type="InterPro" id="IPR001965">
    <property type="entry name" value="Znf_PHD"/>
</dbReference>
<dbReference type="Pfam" id="PF22970">
    <property type="entry name" value="DUF7028"/>
    <property type="match status" value="2"/>
</dbReference>
<dbReference type="PANTHER" id="PTHR46309:SF12">
    <property type="entry name" value="GB|AAC80581.1"/>
    <property type="match status" value="1"/>
</dbReference>
<evidence type="ECO:0000313" key="9">
    <source>
        <dbReference type="Proteomes" id="UP000236161"/>
    </source>
</evidence>
<dbReference type="GO" id="GO:0003714">
    <property type="term" value="F:transcription corepressor activity"/>
    <property type="evidence" value="ECO:0007669"/>
    <property type="project" value="InterPro"/>
</dbReference>
<gene>
    <name evidence="8" type="ORF">AXF42_Ash013584</name>
</gene>
<dbReference type="STRING" id="1088818.A0A2I0APB4"/>
<dbReference type="InterPro" id="IPR011011">
    <property type="entry name" value="Znf_FYVE_PHD"/>
</dbReference>
<proteinExistence type="predicted"/>
<dbReference type="Gene3D" id="3.40.630.30">
    <property type="match status" value="1"/>
</dbReference>
<dbReference type="OrthoDB" id="1903104at2759"/>
<evidence type="ECO:0000256" key="4">
    <source>
        <dbReference type="ARBA" id="ARBA00022833"/>
    </source>
</evidence>
<keyword evidence="4" id="KW-0862">Zinc</keyword>
<dbReference type="EMBL" id="KZ451968">
    <property type="protein sequence ID" value="PKA57397.1"/>
    <property type="molecule type" value="Genomic_DNA"/>
</dbReference>
<name>A0A2I0APB4_9ASPA</name>
<dbReference type="InterPro" id="IPR019787">
    <property type="entry name" value="Znf_PHD-finger"/>
</dbReference>
<dbReference type="Proteomes" id="UP000236161">
    <property type="component" value="Unassembled WGS sequence"/>
</dbReference>
<accession>A0A2I0APB4</accession>
<comment type="subcellular location">
    <subcellularLocation>
        <location evidence="1">Nucleus</location>
    </subcellularLocation>
</comment>
<dbReference type="InterPro" id="IPR013083">
    <property type="entry name" value="Znf_RING/FYVE/PHD"/>
</dbReference>
<dbReference type="Pfam" id="PF00628">
    <property type="entry name" value="PHD"/>
    <property type="match status" value="1"/>
</dbReference>
<evidence type="ECO:0000256" key="3">
    <source>
        <dbReference type="ARBA" id="ARBA00022771"/>
    </source>
</evidence>
<dbReference type="GO" id="GO:0005634">
    <property type="term" value="C:nucleus"/>
    <property type="evidence" value="ECO:0007669"/>
    <property type="project" value="UniProtKB-SubCell"/>
</dbReference>
<dbReference type="InterPro" id="IPR056511">
    <property type="entry name" value="IDM1_C"/>
</dbReference>
<reference evidence="8 9" key="1">
    <citation type="journal article" date="2017" name="Nature">
        <title>The Apostasia genome and the evolution of orchids.</title>
        <authorList>
            <person name="Zhang G.Q."/>
            <person name="Liu K.W."/>
            <person name="Li Z."/>
            <person name="Lohaus R."/>
            <person name="Hsiao Y.Y."/>
            <person name="Niu S.C."/>
            <person name="Wang J.Y."/>
            <person name="Lin Y.C."/>
            <person name="Xu Q."/>
            <person name="Chen L.J."/>
            <person name="Yoshida K."/>
            <person name="Fujiwara S."/>
            <person name="Wang Z.W."/>
            <person name="Zhang Y.Q."/>
            <person name="Mitsuda N."/>
            <person name="Wang M."/>
            <person name="Liu G.H."/>
            <person name="Pecoraro L."/>
            <person name="Huang H.X."/>
            <person name="Xiao X.J."/>
            <person name="Lin M."/>
            <person name="Wu X.Y."/>
            <person name="Wu W.L."/>
            <person name="Chen Y.Y."/>
            <person name="Chang S.B."/>
            <person name="Sakamoto S."/>
            <person name="Ohme-Takagi M."/>
            <person name="Yagi M."/>
            <person name="Zeng S.J."/>
            <person name="Shen C.Y."/>
            <person name="Yeh C.M."/>
            <person name="Luo Y.B."/>
            <person name="Tsai W.C."/>
            <person name="Van de Peer Y."/>
            <person name="Liu Z.J."/>
        </authorList>
    </citation>
    <scope>NUCLEOTIDE SEQUENCE [LARGE SCALE GENOMIC DNA]</scope>
    <source>
        <strain evidence="9">cv. Shenzhen</strain>
        <tissue evidence="8">Stem</tissue>
    </source>
</reference>
<sequence>MGEIGMDVIQGMASVISLPETIPSYLHTNNGCCPYAAEGNLFKERTPSLGSSDFGHWKHVELDGEYWDDALKILRAKQGNFHTEKCKLRKHLVSIGWRVESKRDAMIRYRYISPDGRTFYSFVTASKYLLKNENKNNKLHGTIPSNVEPFLPQLNFEILEDQQTAWLKPHVGSSRLLNSIIAPTASLEHIGDNAQIASSGKKYLDSQEVVIYEDSDIIATYMKHINEPKGSKKLSTSDIRVLRTKVKKHLLEKGWKFWLKDKKVRKELRYTSPTGKTYISLYTACKGCLKVPKMAMKEPSDKMNGEEFIHLPDNITPICSYSTTLRHLKALDVQQEGFDEGPTHSPKVSNSVDIGSNKHDMDGRWGVKRRKIECQLPAMILGRRSQTCIDVNCLIAKDVEKKDFHVTYAKGKALSRIASRRSGKRSRQIINISIRTQVAKTVLLWLIEKDVVLPRDKVMYIRKKDGRIMKKGYIHHDGIRCWCCQKVFSLSEFEAHAGEKTCRPSASIILRDCRSLLDCLKQMICVIKPKEFQHARLKSNFSDYEADYVCTVCQDGGTLLLCDLCPSAFHPTCIGLEDVPQENWFCPSCRCSICGLSEFNCNIKHFSENSGIYCDQCERQYHVRCLQKRDIQLRSCPTGTWTCSQKCYKIFHGLCSLLGKSNLTSVKGLSWTILKSSKEYISKLDDESIAENYGKLHIALDVLHECFQTMIEPRTQSDVAEDLIFNRISELNRLNFWGFYTMLLMKGDELVSVATFRVFGETLAEMPLIGTRIKFRHQGFCRLLMDELQKLLSSLGVRRLLLPAVPELVNTWITKFGFTKMTDSDKLELLEYTTLSFQDTTMCYKFLKKPTIPMF</sequence>
<feature type="domain" description="PHD-type" evidence="7">
    <location>
        <begin position="547"/>
        <end position="592"/>
    </location>
</feature>
<dbReference type="Pfam" id="PF16135">
    <property type="entry name" value="TDBD"/>
    <property type="match status" value="1"/>
</dbReference>
<evidence type="ECO:0000256" key="6">
    <source>
        <dbReference type="PROSITE-ProRule" id="PRU00146"/>
    </source>
</evidence>
<dbReference type="InterPro" id="IPR042163">
    <property type="entry name" value="PHF12"/>
</dbReference>
<protein>
    <recommendedName>
        <fullName evidence="7">PHD-type domain-containing protein</fullName>
    </recommendedName>
</protein>
<keyword evidence="9" id="KW-1185">Reference proteome</keyword>
<dbReference type="PANTHER" id="PTHR46309">
    <property type="entry name" value="PHD FINGER PROTEIN 12"/>
    <property type="match status" value="1"/>
</dbReference>